<dbReference type="GO" id="GO:0022857">
    <property type="term" value="F:transmembrane transporter activity"/>
    <property type="evidence" value="ECO:0007669"/>
    <property type="project" value="InterPro"/>
</dbReference>
<gene>
    <name evidence="7" type="primary">LOC117570097</name>
</gene>
<keyword evidence="3 5" id="KW-1133">Transmembrane helix</keyword>
<keyword evidence="2 5" id="KW-0812">Transmembrane</keyword>
<keyword evidence="4 5" id="KW-0472">Membrane</keyword>
<evidence type="ECO:0000256" key="2">
    <source>
        <dbReference type="ARBA" id="ARBA00022692"/>
    </source>
</evidence>
<dbReference type="Pfam" id="PF00083">
    <property type="entry name" value="Sugar_tr"/>
    <property type="match status" value="1"/>
</dbReference>
<dbReference type="GO" id="GO:0016020">
    <property type="term" value="C:membrane"/>
    <property type="evidence" value="ECO:0007669"/>
    <property type="project" value="UniProtKB-SubCell"/>
</dbReference>
<dbReference type="InterPro" id="IPR005828">
    <property type="entry name" value="MFS_sugar_transport-like"/>
</dbReference>
<protein>
    <submittedName>
        <fullName evidence="7">Carcinine transporter isoform X1</fullName>
    </submittedName>
</protein>
<dbReference type="SUPFAM" id="SSF103473">
    <property type="entry name" value="MFS general substrate transporter"/>
    <property type="match status" value="1"/>
</dbReference>
<dbReference type="OrthoDB" id="6884957at2759"/>
<evidence type="ECO:0000256" key="5">
    <source>
        <dbReference type="SAM" id="Phobius"/>
    </source>
</evidence>
<name>A0A6P8X1M4_DROAB</name>
<accession>A0A6P8X1M4</accession>
<dbReference type="PANTHER" id="PTHR24064">
    <property type="entry name" value="SOLUTE CARRIER FAMILY 22 MEMBER"/>
    <property type="match status" value="1"/>
</dbReference>
<evidence type="ECO:0000256" key="4">
    <source>
        <dbReference type="ARBA" id="ARBA00023136"/>
    </source>
</evidence>
<evidence type="ECO:0000313" key="6">
    <source>
        <dbReference type="Proteomes" id="UP000515160"/>
    </source>
</evidence>
<evidence type="ECO:0000313" key="7">
    <source>
        <dbReference type="RefSeq" id="XP_034107439.1"/>
    </source>
</evidence>
<organism evidence="6 7">
    <name type="scientific">Drosophila albomicans</name>
    <name type="common">Fruit fly</name>
    <dbReference type="NCBI Taxonomy" id="7291"/>
    <lineage>
        <taxon>Eukaryota</taxon>
        <taxon>Metazoa</taxon>
        <taxon>Ecdysozoa</taxon>
        <taxon>Arthropoda</taxon>
        <taxon>Hexapoda</taxon>
        <taxon>Insecta</taxon>
        <taxon>Pterygota</taxon>
        <taxon>Neoptera</taxon>
        <taxon>Endopterygota</taxon>
        <taxon>Diptera</taxon>
        <taxon>Brachycera</taxon>
        <taxon>Muscomorpha</taxon>
        <taxon>Ephydroidea</taxon>
        <taxon>Drosophilidae</taxon>
        <taxon>Drosophila</taxon>
    </lineage>
</organism>
<dbReference type="Gene3D" id="1.20.1250.20">
    <property type="entry name" value="MFS general substrate transporter like domains"/>
    <property type="match status" value="1"/>
</dbReference>
<dbReference type="Proteomes" id="UP000515160">
    <property type="component" value="Chromosome 3"/>
</dbReference>
<sequence>MEGNRAPASKDKENCLSFDEFLPYMGEFGLYQKRLVVYLIPFFFLWAFIYFTQIFLIVVPNDHWCRIAELQDLSKEEQLKLGIPKVKDEYNKCFMYDTNYTEALDRNLTTADENWPQKPCKVWIYDKEQVPYESIATQYNWVCQNDHLGPYSVTIYFLGSIVGGLIFGYAADHWGRLPAVMLSNLCALIGGLLSAFCNSFLWFSITRFVVGLALNNCCIPVDGMPAFKVSTRSNKFLIDYLLSACCLFAALDCIMVQ</sequence>
<reference evidence="7" key="1">
    <citation type="submission" date="2025-08" db="UniProtKB">
        <authorList>
            <consortium name="RefSeq"/>
        </authorList>
    </citation>
    <scope>IDENTIFICATION</scope>
    <source>
        <strain evidence="7">15112-1751.03</strain>
        <tissue evidence="7">Whole Adult</tissue>
    </source>
</reference>
<feature type="transmembrane region" description="Helical" evidence="5">
    <location>
        <begin position="35"/>
        <end position="59"/>
    </location>
</feature>
<dbReference type="AlphaFoldDB" id="A0A6P8X1M4"/>
<feature type="transmembrane region" description="Helical" evidence="5">
    <location>
        <begin position="182"/>
        <end position="205"/>
    </location>
</feature>
<keyword evidence="6" id="KW-1185">Reference proteome</keyword>
<evidence type="ECO:0000256" key="1">
    <source>
        <dbReference type="ARBA" id="ARBA00004141"/>
    </source>
</evidence>
<feature type="transmembrane region" description="Helical" evidence="5">
    <location>
        <begin position="148"/>
        <end position="170"/>
    </location>
</feature>
<proteinExistence type="predicted"/>
<dbReference type="RefSeq" id="XP_034107439.1">
    <property type="nucleotide sequence ID" value="XM_034251548.2"/>
</dbReference>
<comment type="subcellular location">
    <subcellularLocation>
        <location evidence="1">Membrane</location>
        <topology evidence="1">Multi-pass membrane protein</topology>
    </subcellularLocation>
</comment>
<dbReference type="GeneID" id="117570097"/>
<dbReference type="InterPro" id="IPR036259">
    <property type="entry name" value="MFS_trans_sf"/>
</dbReference>
<evidence type="ECO:0000256" key="3">
    <source>
        <dbReference type="ARBA" id="ARBA00022989"/>
    </source>
</evidence>